<dbReference type="RefSeq" id="WP_125019168.1">
    <property type="nucleotide sequence ID" value="NZ_RQVQ01000019.1"/>
</dbReference>
<accession>A0A3P3W4R5</accession>
<sequence length="77" mass="9207">MTDQELFKTLKKYVRQEEHFSTNILEVLKTYKNAGGKRKTAEKFIHKLSAAYQDDETINQRTLKIREIVTDWKKTKM</sequence>
<name>A0A3P3W4R5_9FLAO</name>
<dbReference type="Proteomes" id="UP000275719">
    <property type="component" value="Unassembled WGS sequence"/>
</dbReference>
<gene>
    <name evidence="1" type="ORF">EG240_09535</name>
</gene>
<dbReference type="AlphaFoldDB" id="A0A3P3W4R5"/>
<protein>
    <submittedName>
        <fullName evidence="1">Uncharacterized protein</fullName>
    </submittedName>
</protein>
<comment type="caution">
    <text evidence="1">The sequence shown here is derived from an EMBL/GenBank/DDBJ whole genome shotgun (WGS) entry which is preliminary data.</text>
</comment>
<proteinExistence type="predicted"/>
<evidence type="ECO:0000313" key="2">
    <source>
        <dbReference type="Proteomes" id="UP000275719"/>
    </source>
</evidence>
<dbReference type="EMBL" id="RQVQ01000019">
    <property type="protein sequence ID" value="RRJ90101.1"/>
    <property type="molecule type" value="Genomic_DNA"/>
</dbReference>
<dbReference type="OrthoDB" id="99495at237"/>
<organism evidence="1 2">
    <name type="scientific">Paenimyroides tangerinum</name>
    <dbReference type="NCBI Taxonomy" id="2488728"/>
    <lineage>
        <taxon>Bacteria</taxon>
        <taxon>Pseudomonadati</taxon>
        <taxon>Bacteroidota</taxon>
        <taxon>Flavobacteriia</taxon>
        <taxon>Flavobacteriales</taxon>
        <taxon>Flavobacteriaceae</taxon>
        <taxon>Paenimyroides</taxon>
    </lineage>
</organism>
<evidence type="ECO:0000313" key="1">
    <source>
        <dbReference type="EMBL" id="RRJ90101.1"/>
    </source>
</evidence>
<keyword evidence="2" id="KW-1185">Reference proteome</keyword>
<reference evidence="1 2" key="1">
    <citation type="submission" date="2018-11" db="EMBL/GenBank/DDBJ databases">
        <title>Flavobacterium sp. nov., YIM 102701-2 draft genome.</title>
        <authorList>
            <person name="Li G."/>
            <person name="Jiang Y."/>
        </authorList>
    </citation>
    <scope>NUCLEOTIDE SEQUENCE [LARGE SCALE GENOMIC DNA]</scope>
    <source>
        <strain evidence="1 2">YIM 102701-2</strain>
    </source>
</reference>